<feature type="transmembrane region" description="Helical" evidence="11">
    <location>
        <begin position="28"/>
        <end position="46"/>
    </location>
</feature>
<evidence type="ECO:0000256" key="11">
    <source>
        <dbReference type="SAM" id="Phobius"/>
    </source>
</evidence>
<keyword evidence="9 11" id="KW-0472">Membrane</keyword>
<evidence type="ECO:0000256" key="5">
    <source>
        <dbReference type="ARBA" id="ARBA00022824"/>
    </source>
</evidence>
<feature type="transmembrane region" description="Helical" evidence="11">
    <location>
        <begin position="197"/>
        <end position="218"/>
    </location>
</feature>
<dbReference type="Pfam" id="PF00810">
    <property type="entry name" value="ER_lumen_recept"/>
    <property type="match status" value="1"/>
</dbReference>
<keyword evidence="7" id="KW-0653">Protein transport</keyword>
<accession>A0A803KQ36</accession>
<dbReference type="GO" id="GO:0016192">
    <property type="term" value="P:vesicle-mediated transport"/>
    <property type="evidence" value="ECO:0007669"/>
    <property type="project" value="UniProtKB-KW"/>
</dbReference>
<evidence type="ECO:0000256" key="2">
    <source>
        <dbReference type="ARBA" id="ARBA00010120"/>
    </source>
</evidence>
<proteinExistence type="inferred from homology"/>
<keyword evidence="13" id="KW-1185">Reference proteome</keyword>
<dbReference type="Proteomes" id="UP000596660">
    <property type="component" value="Unplaced"/>
</dbReference>
<evidence type="ECO:0000313" key="12">
    <source>
        <dbReference type="EnsemblPlants" id="AUR62001142-RA:cds"/>
    </source>
</evidence>
<evidence type="ECO:0008006" key="14">
    <source>
        <dbReference type="Google" id="ProtNLM"/>
    </source>
</evidence>
<evidence type="ECO:0000256" key="7">
    <source>
        <dbReference type="ARBA" id="ARBA00022927"/>
    </source>
</evidence>
<protein>
    <recommendedName>
        <fullName evidence="14">ER lumen protein retaining receptor</fullName>
    </recommendedName>
</protein>
<reference evidence="12" key="2">
    <citation type="submission" date="2021-03" db="UniProtKB">
        <authorList>
            <consortium name="EnsemblPlants"/>
        </authorList>
    </citation>
    <scope>IDENTIFICATION</scope>
</reference>
<comment type="similarity">
    <text evidence="2">Belongs to the ERD2 family.</text>
</comment>
<evidence type="ECO:0000256" key="4">
    <source>
        <dbReference type="ARBA" id="ARBA00022692"/>
    </source>
</evidence>
<feature type="transmembrane region" description="Helical" evidence="11">
    <location>
        <begin position="112"/>
        <end position="129"/>
    </location>
</feature>
<dbReference type="Gramene" id="AUR62001142-RA">
    <property type="protein sequence ID" value="AUR62001142-RA:cds"/>
    <property type="gene ID" value="AUR62001142"/>
</dbReference>
<sequence>MGKFKYETPALVQRIGTWVRNRTMKEKLCMGAIAAVVMLVLLKVLVKDHAHFFVAAQTSHAVGILLLIYKLTISKTCSGLSLRTQELTAINLFVRLLSSLSIRGQIHVVLDSLNLVATLWVMYMMRFKLKSTYLQELDNMPLLYVLAPCAVAALLAHPTGPFPLLIRWMWSFCISVEAVAVLPQLRLMQNAKMVEPFTSHYVFALGVSRFMGCANWIIQLIETRGVHLMLIGQGHIWILLALVAELVHTFILADFCYYYVKGVMEGQTIMSLRSLV</sequence>
<keyword evidence="3" id="KW-0813">Transport</keyword>
<dbReference type="InterPro" id="IPR000133">
    <property type="entry name" value="ER_ret_rcpt"/>
</dbReference>
<organism evidence="12 13">
    <name type="scientific">Chenopodium quinoa</name>
    <name type="common">Quinoa</name>
    <dbReference type="NCBI Taxonomy" id="63459"/>
    <lineage>
        <taxon>Eukaryota</taxon>
        <taxon>Viridiplantae</taxon>
        <taxon>Streptophyta</taxon>
        <taxon>Embryophyta</taxon>
        <taxon>Tracheophyta</taxon>
        <taxon>Spermatophyta</taxon>
        <taxon>Magnoliopsida</taxon>
        <taxon>eudicotyledons</taxon>
        <taxon>Gunneridae</taxon>
        <taxon>Pentapetalae</taxon>
        <taxon>Caryophyllales</taxon>
        <taxon>Chenopodiaceae</taxon>
        <taxon>Chenopodioideae</taxon>
        <taxon>Atripliceae</taxon>
        <taxon>Chenopodium</taxon>
    </lineage>
</organism>
<evidence type="ECO:0000256" key="6">
    <source>
        <dbReference type="ARBA" id="ARBA00022892"/>
    </source>
</evidence>
<dbReference type="EnsemblPlants" id="AUR62001142-RA">
    <property type="protein sequence ID" value="AUR62001142-RA:cds"/>
    <property type="gene ID" value="AUR62001142"/>
</dbReference>
<dbReference type="PANTHER" id="PTHR10585">
    <property type="entry name" value="ER LUMEN PROTEIN RETAINING RECEPTOR"/>
    <property type="match status" value="1"/>
</dbReference>
<keyword evidence="5" id="KW-0256">Endoplasmic reticulum</keyword>
<feature type="transmembrane region" description="Helical" evidence="11">
    <location>
        <begin position="141"/>
        <end position="159"/>
    </location>
</feature>
<feature type="transmembrane region" description="Helical" evidence="11">
    <location>
        <begin position="238"/>
        <end position="260"/>
    </location>
</feature>
<dbReference type="PRINTS" id="PR00660">
    <property type="entry name" value="ERLUMENR"/>
</dbReference>
<dbReference type="GO" id="GO:0046923">
    <property type="term" value="F:ER retention sequence binding"/>
    <property type="evidence" value="ECO:0007669"/>
    <property type="project" value="InterPro"/>
</dbReference>
<evidence type="ECO:0000313" key="13">
    <source>
        <dbReference type="Proteomes" id="UP000596660"/>
    </source>
</evidence>
<dbReference type="AlphaFoldDB" id="A0A803KQ36"/>
<evidence type="ECO:0000256" key="9">
    <source>
        <dbReference type="ARBA" id="ARBA00023136"/>
    </source>
</evidence>
<evidence type="ECO:0000256" key="3">
    <source>
        <dbReference type="ARBA" id="ARBA00022448"/>
    </source>
</evidence>
<keyword evidence="4 11" id="KW-0812">Transmembrane</keyword>
<comment type="subcellular location">
    <subcellularLocation>
        <location evidence="1">Endoplasmic reticulum membrane</location>
        <topology evidence="1">Multi-pass membrane protein</topology>
    </subcellularLocation>
</comment>
<dbReference type="OMA" id="HEHNHFF"/>
<keyword evidence="6" id="KW-0931">ER-Golgi transport</keyword>
<reference evidence="12" key="1">
    <citation type="journal article" date="2017" name="Nature">
        <title>The genome of Chenopodium quinoa.</title>
        <authorList>
            <person name="Jarvis D.E."/>
            <person name="Ho Y.S."/>
            <person name="Lightfoot D.J."/>
            <person name="Schmoeckel S.M."/>
            <person name="Li B."/>
            <person name="Borm T.J.A."/>
            <person name="Ohyanagi H."/>
            <person name="Mineta K."/>
            <person name="Michell C.T."/>
            <person name="Saber N."/>
            <person name="Kharbatia N.M."/>
            <person name="Rupper R.R."/>
            <person name="Sharp A.R."/>
            <person name="Dally N."/>
            <person name="Boughton B.A."/>
            <person name="Woo Y.H."/>
            <person name="Gao G."/>
            <person name="Schijlen E.G.W.M."/>
            <person name="Guo X."/>
            <person name="Momin A.A."/>
            <person name="Negrao S."/>
            <person name="Al-Babili S."/>
            <person name="Gehring C."/>
            <person name="Roessner U."/>
            <person name="Jung C."/>
            <person name="Murphy K."/>
            <person name="Arold S.T."/>
            <person name="Gojobori T."/>
            <person name="van der Linden C.G."/>
            <person name="van Loo E.N."/>
            <person name="Jellen E.N."/>
            <person name="Maughan P.J."/>
            <person name="Tester M."/>
        </authorList>
    </citation>
    <scope>NUCLEOTIDE SEQUENCE [LARGE SCALE GENOMIC DNA]</scope>
    <source>
        <strain evidence="12">cv. PI 614886</strain>
    </source>
</reference>
<keyword evidence="10" id="KW-0675">Receptor</keyword>
<name>A0A803KQ36_CHEQI</name>
<evidence type="ECO:0000256" key="1">
    <source>
        <dbReference type="ARBA" id="ARBA00004477"/>
    </source>
</evidence>
<evidence type="ECO:0000256" key="10">
    <source>
        <dbReference type="ARBA" id="ARBA00023170"/>
    </source>
</evidence>
<dbReference type="GO" id="GO:0006621">
    <property type="term" value="P:protein retention in ER lumen"/>
    <property type="evidence" value="ECO:0007669"/>
    <property type="project" value="InterPro"/>
</dbReference>
<dbReference type="GO" id="GO:0015031">
    <property type="term" value="P:protein transport"/>
    <property type="evidence" value="ECO:0007669"/>
    <property type="project" value="UniProtKB-KW"/>
</dbReference>
<dbReference type="GO" id="GO:0005789">
    <property type="term" value="C:endoplasmic reticulum membrane"/>
    <property type="evidence" value="ECO:0007669"/>
    <property type="project" value="UniProtKB-SubCell"/>
</dbReference>
<dbReference type="SMR" id="A0A803KQ36"/>
<keyword evidence="8 11" id="KW-1133">Transmembrane helix</keyword>
<evidence type="ECO:0000256" key="8">
    <source>
        <dbReference type="ARBA" id="ARBA00022989"/>
    </source>
</evidence>